<dbReference type="GO" id="GO:0051082">
    <property type="term" value="F:unfolded protein binding"/>
    <property type="evidence" value="ECO:0007669"/>
    <property type="project" value="TreeGrafter"/>
</dbReference>
<evidence type="ECO:0000313" key="23">
    <source>
        <dbReference type="EMBL" id="KAG2455993.1"/>
    </source>
</evidence>
<keyword evidence="24" id="KW-1185">Reference proteome</keyword>
<dbReference type="SMART" id="SM00580">
    <property type="entry name" value="PUG"/>
    <property type="match status" value="1"/>
</dbReference>
<dbReference type="InterPro" id="IPR011009">
    <property type="entry name" value="Kinase-like_dom_sf"/>
</dbReference>
<evidence type="ECO:0000259" key="21">
    <source>
        <dbReference type="PROSITE" id="PS50011"/>
    </source>
</evidence>
<feature type="region of interest" description="Disordered" evidence="19">
    <location>
        <begin position="216"/>
        <end position="244"/>
    </location>
</feature>
<evidence type="ECO:0000256" key="2">
    <source>
        <dbReference type="ARBA" id="ARBA00004115"/>
    </source>
</evidence>
<gene>
    <name evidence="23" type="primary">Ern1_1</name>
    <name evidence="23" type="ORF">GTO96_0007651</name>
</gene>
<dbReference type="GO" id="GO:0070059">
    <property type="term" value="P:intrinsic apoptotic signaling pathway in response to endoplasmic reticulum stress"/>
    <property type="evidence" value="ECO:0007669"/>
    <property type="project" value="TreeGrafter"/>
</dbReference>
<dbReference type="Gene3D" id="3.30.200.20">
    <property type="entry name" value="Phosphorylase Kinase, domain 1"/>
    <property type="match status" value="1"/>
</dbReference>
<dbReference type="PROSITE" id="PS50011">
    <property type="entry name" value="PROTEIN_KINASE_DOM"/>
    <property type="match status" value="1"/>
</dbReference>
<organism evidence="23 24">
    <name type="scientific">Polypterus senegalus</name>
    <name type="common">Senegal bichir</name>
    <dbReference type="NCBI Taxonomy" id="55291"/>
    <lineage>
        <taxon>Eukaryota</taxon>
        <taxon>Metazoa</taxon>
        <taxon>Chordata</taxon>
        <taxon>Craniata</taxon>
        <taxon>Vertebrata</taxon>
        <taxon>Euteleostomi</taxon>
        <taxon>Actinopterygii</taxon>
        <taxon>Polypteriformes</taxon>
        <taxon>Polypteridae</taxon>
        <taxon>Polypterus</taxon>
    </lineage>
</organism>
<keyword evidence="11" id="KW-0378">Hydrolase</keyword>
<keyword evidence="5" id="KW-0597">Phosphoprotein</keyword>
<dbReference type="GO" id="GO:0006397">
    <property type="term" value="P:mRNA processing"/>
    <property type="evidence" value="ECO:0007669"/>
    <property type="project" value="InterPro"/>
</dbReference>
<accession>A0A8X7WU75</accession>
<proteinExistence type="predicted"/>
<dbReference type="PANTHER" id="PTHR13954">
    <property type="entry name" value="IRE1-RELATED"/>
    <property type="match status" value="1"/>
</dbReference>
<evidence type="ECO:0000256" key="16">
    <source>
        <dbReference type="ARBA" id="ARBA00023268"/>
    </source>
</evidence>
<dbReference type="InterPro" id="IPR010513">
    <property type="entry name" value="KEN_dom"/>
</dbReference>
<feature type="domain" description="KEN" evidence="22">
    <location>
        <begin position="486"/>
        <end position="614"/>
    </location>
</feature>
<dbReference type="GO" id="GO:0004674">
    <property type="term" value="F:protein serine/threonine kinase activity"/>
    <property type="evidence" value="ECO:0007669"/>
    <property type="project" value="UniProtKB-KW"/>
</dbReference>
<keyword evidence="16" id="KW-0511">Multifunctional enzyme</keyword>
<keyword evidence="9" id="KW-0547">Nucleotide-binding</keyword>
<reference evidence="23 24" key="1">
    <citation type="journal article" date="2021" name="Cell">
        <title>Tracing the genetic footprints of vertebrate landing in non-teleost ray-finned fishes.</title>
        <authorList>
            <person name="Bi X."/>
            <person name="Wang K."/>
            <person name="Yang L."/>
            <person name="Pan H."/>
            <person name="Jiang H."/>
            <person name="Wei Q."/>
            <person name="Fang M."/>
            <person name="Yu H."/>
            <person name="Zhu C."/>
            <person name="Cai Y."/>
            <person name="He Y."/>
            <person name="Gan X."/>
            <person name="Zeng H."/>
            <person name="Yu D."/>
            <person name="Zhu Y."/>
            <person name="Jiang H."/>
            <person name="Qiu Q."/>
            <person name="Yang H."/>
            <person name="Zhang Y.E."/>
            <person name="Wang W."/>
            <person name="Zhu M."/>
            <person name="He S."/>
            <person name="Zhang G."/>
        </authorList>
    </citation>
    <scope>NUCLEOTIDE SEQUENCE [LARGE SCALE GENOMIC DNA]</scope>
    <source>
        <strain evidence="23">Bchr_013</strain>
    </source>
</reference>
<evidence type="ECO:0000256" key="6">
    <source>
        <dbReference type="ARBA" id="ARBA00022679"/>
    </source>
</evidence>
<dbReference type="GO" id="GO:0016787">
    <property type="term" value="F:hydrolase activity"/>
    <property type="evidence" value="ECO:0007669"/>
    <property type="project" value="UniProtKB-KW"/>
</dbReference>
<evidence type="ECO:0000256" key="19">
    <source>
        <dbReference type="SAM" id="MobiDB-lite"/>
    </source>
</evidence>
<comment type="subcellular location">
    <subcellularLocation>
        <location evidence="2">Endoplasmic reticulum membrane</location>
        <topology evidence="2">Single-pass type I membrane protein</topology>
    </subcellularLocation>
</comment>
<feature type="transmembrane region" description="Helical" evidence="20">
    <location>
        <begin position="170"/>
        <end position="189"/>
    </location>
</feature>
<evidence type="ECO:0000256" key="9">
    <source>
        <dbReference type="ARBA" id="ARBA00022741"/>
    </source>
</evidence>
<keyword evidence="13" id="KW-0067">ATP-binding</keyword>
<evidence type="ECO:0000256" key="1">
    <source>
        <dbReference type="ARBA" id="ARBA00001946"/>
    </source>
</evidence>
<dbReference type="FunFam" id="1.20.1440.180:FF:000001">
    <property type="entry name" value="Serine/threonine-protein kinase/endoribonuclease IRE1"/>
    <property type="match status" value="1"/>
</dbReference>
<evidence type="ECO:0000256" key="13">
    <source>
        <dbReference type="ARBA" id="ARBA00022840"/>
    </source>
</evidence>
<evidence type="ECO:0000256" key="10">
    <source>
        <dbReference type="ARBA" id="ARBA00022777"/>
    </source>
</evidence>
<dbReference type="EMBL" id="JAATIS010009265">
    <property type="protein sequence ID" value="KAG2455993.1"/>
    <property type="molecule type" value="Genomic_DNA"/>
</dbReference>
<evidence type="ECO:0000256" key="8">
    <source>
        <dbReference type="ARBA" id="ARBA00022729"/>
    </source>
</evidence>
<keyword evidence="4" id="KW-0723">Serine/threonine-protein kinase</keyword>
<keyword evidence="7 20" id="KW-0812">Transmembrane</keyword>
<keyword evidence="12" id="KW-0256">Endoplasmic reticulum</keyword>
<dbReference type="InterPro" id="IPR000719">
    <property type="entry name" value="Prot_kinase_dom"/>
</dbReference>
<sequence length="614" mass="69131">MNVAMETLRYLTFHSQDIHMMQWSHPSTKEQTTSRTQLFPSLYVGKFASSFYASTSLVHEGVVMVPRGLILARIDGPTTKEVTMRESGGCEITPSTNVKYPEGHHELPPVAHTTVLRTFPAGMKKDSEVVIPPKEEKTMLDDFIELHDSTVQSPPGEEERSLLPLTQSTIVITAVMTLLAGCGIFIIAYPKLATTPEEQVPSRIVKATETATQTTLKRLSNNNHQDHSSKNGQIQPVRNRTGSTGSEEIVVGKISFNLKEVLGRGAGGTCVFRGQFDDRHVAIKRILPETVGVAEREVQLLRELDQHPNVIRYFCTERDEQFYYVATELCATTLQEVRDLKPRNILISQPNALGKVRVVISDFGLCKKLPPGSHSFSLRSGIPGTEGWIAPEILLDKRKNNPTYAVDIFSAGCMFYYVVSRGHHPFGEALQRQANILSGTYMLDQLLDNLQEDLLSRHLIEQMISSDPQLRPSSEGVLKHPFFWSRAKQLQFFQDVSDRIEKEPAEGLLVGQLESGARGVVRTNWRMYISPPLQKDLQKFRSYKGNSVRDLLRAMRNKKHHFLELPPDVQETLGEVPDGFVQYFTSRFPQLLLHTYKALGTCASESLFHPYYPP</sequence>
<comment type="catalytic activity">
    <reaction evidence="17">
        <text>L-threonyl-[protein] + ATP = O-phospho-L-threonyl-[protein] + ADP + H(+)</text>
        <dbReference type="Rhea" id="RHEA:46608"/>
        <dbReference type="Rhea" id="RHEA-COMP:11060"/>
        <dbReference type="Rhea" id="RHEA-COMP:11605"/>
        <dbReference type="ChEBI" id="CHEBI:15378"/>
        <dbReference type="ChEBI" id="CHEBI:30013"/>
        <dbReference type="ChEBI" id="CHEBI:30616"/>
        <dbReference type="ChEBI" id="CHEBI:61977"/>
        <dbReference type="ChEBI" id="CHEBI:456216"/>
        <dbReference type="EC" id="2.7.11.1"/>
    </reaction>
</comment>
<feature type="non-terminal residue" evidence="23">
    <location>
        <position position="1"/>
    </location>
</feature>
<dbReference type="Gene3D" id="1.10.510.10">
    <property type="entry name" value="Transferase(Phosphotransferase) domain 1"/>
    <property type="match status" value="1"/>
</dbReference>
<feature type="compositionally biased region" description="Polar residues" evidence="19">
    <location>
        <begin position="230"/>
        <end position="244"/>
    </location>
</feature>
<dbReference type="EC" id="2.7.11.1" evidence="3"/>
<evidence type="ECO:0000256" key="4">
    <source>
        <dbReference type="ARBA" id="ARBA00022527"/>
    </source>
</evidence>
<evidence type="ECO:0000256" key="11">
    <source>
        <dbReference type="ARBA" id="ARBA00022801"/>
    </source>
</evidence>
<feature type="domain" description="Protein kinase" evidence="21">
    <location>
        <begin position="256"/>
        <end position="483"/>
    </location>
</feature>
<evidence type="ECO:0000259" key="22">
    <source>
        <dbReference type="PROSITE" id="PS51392"/>
    </source>
</evidence>
<evidence type="ECO:0000256" key="14">
    <source>
        <dbReference type="ARBA" id="ARBA00022989"/>
    </source>
</evidence>
<dbReference type="Pfam" id="PF06479">
    <property type="entry name" value="Ribonuc_2-5A"/>
    <property type="match status" value="1"/>
</dbReference>
<evidence type="ECO:0000256" key="17">
    <source>
        <dbReference type="ARBA" id="ARBA00047899"/>
    </source>
</evidence>
<dbReference type="Gene3D" id="1.20.1440.180">
    <property type="entry name" value="KEN domain"/>
    <property type="match status" value="1"/>
</dbReference>
<comment type="caution">
    <text evidence="23">The sequence shown here is derived from an EMBL/GenBank/DDBJ whole genome shotgun (WGS) entry which is preliminary data.</text>
</comment>
<dbReference type="CDD" id="cd10422">
    <property type="entry name" value="RNase_Ire1"/>
    <property type="match status" value="1"/>
</dbReference>
<evidence type="ECO:0000313" key="24">
    <source>
        <dbReference type="Proteomes" id="UP000886611"/>
    </source>
</evidence>
<keyword evidence="8" id="KW-0732">Signal</keyword>
<dbReference type="GO" id="GO:0004521">
    <property type="term" value="F:RNA endonuclease activity"/>
    <property type="evidence" value="ECO:0007669"/>
    <property type="project" value="InterPro"/>
</dbReference>
<evidence type="ECO:0000256" key="3">
    <source>
        <dbReference type="ARBA" id="ARBA00012513"/>
    </source>
</evidence>
<evidence type="ECO:0000256" key="15">
    <source>
        <dbReference type="ARBA" id="ARBA00023136"/>
    </source>
</evidence>
<dbReference type="SUPFAM" id="SSF56112">
    <property type="entry name" value="Protein kinase-like (PK-like)"/>
    <property type="match status" value="1"/>
</dbReference>
<keyword evidence="15 20" id="KW-0472">Membrane</keyword>
<evidence type="ECO:0000256" key="20">
    <source>
        <dbReference type="SAM" id="Phobius"/>
    </source>
</evidence>
<evidence type="ECO:0000256" key="5">
    <source>
        <dbReference type="ARBA" id="ARBA00022553"/>
    </source>
</evidence>
<dbReference type="SMART" id="SM00220">
    <property type="entry name" value="S_TKc"/>
    <property type="match status" value="1"/>
</dbReference>
<dbReference type="Proteomes" id="UP000886611">
    <property type="component" value="Unassembled WGS sequence"/>
</dbReference>
<dbReference type="InterPro" id="IPR038357">
    <property type="entry name" value="KEN_sf"/>
</dbReference>
<comment type="cofactor">
    <cofactor evidence="1">
        <name>Mg(2+)</name>
        <dbReference type="ChEBI" id="CHEBI:18420"/>
    </cofactor>
</comment>
<dbReference type="GO" id="GO:0036498">
    <property type="term" value="P:IRE1-mediated unfolded protein response"/>
    <property type="evidence" value="ECO:0007669"/>
    <property type="project" value="TreeGrafter"/>
</dbReference>
<comment type="catalytic activity">
    <reaction evidence="18">
        <text>L-seryl-[protein] + ATP = O-phospho-L-seryl-[protein] + ADP + H(+)</text>
        <dbReference type="Rhea" id="RHEA:17989"/>
        <dbReference type="Rhea" id="RHEA-COMP:9863"/>
        <dbReference type="Rhea" id="RHEA-COMP:11604"/>
        <dbReference type="ChEBI" id="CHEBI:15378"/>
        <dbReference type="ChEBI" id="CHEBI:29999"/>
        <dbReference type="ChEBI" id="CHEBI:30616"/>
        <dbReference type="ChEBI" id="CHEBI:83421"/>
        <dbReference type="ChEBI" id="CHEBI:456216"/>
        <dbReference type="EC" id="2.7.11.1"/>
    </reaction>
</comment>
<dbReference type="PROSITE" id="PS51392">
    <property type="entry name" value="KEN"/>
    <property type="match status" value="1"/>
</dbReference>
<keyword evidence="6" id="KW-0808">Transferase</keyword>
<dbReference type="GO" id="GO:0080090">
    <property type="term" value="P:regulation of primary metabolic process"/>
    <property type="evidence" value="ECO:0007669"/>
    <property type="project" value="UniProtKB-ARBA"/>
</dbReference>
<dbReference type="Pfam" id="PF00069">
    <property type="entry name" value="Pkinase"/>
    <property type="match status" value="1"/>
</dbReference>
<feature type="non-terminal residue" evidence="23">
    <location>
        <position position="614"/>
    </location>
</feature>
<dbReference type="GO" id="GO:0005524">
    <property type="term" value="F:ATP binding"/>
    <property type="evidence" value="ECO:0007669"/>
    <property type="project" value="UniProtKB-KW"/>
</dbReference>
<dbReference type="InterPro" id="IPR045133">
    <property type="entry name" value="IRE1/2-like"/>
</dbReference>
<dbReference type="PANTHER" id="PTHR13954:SF15">
    <property type="entry name" value="SERINE_THREONINE-PROTEIN KINASE_ENDORIBONUCLEASE IRE2"/>
    <property type="match status" value="1"/>
</dbReference>
<evidence type="ECO:0000256" key="7">
    <source>
        <dbReference type="ARBA" id="ARBA00022692"/>
    </source>
</evidence>
<dbReference type="AlphaFoldDB" id="A0A8X7WU75"/>
<keyword evidence="10" id="KW-0418">Kinase</keyword>
<protein>
    <recommendedName>
        <fullName evidence="3">non-specific serine/threonine protein kinase</fullName>
        <ecNumber evidence="3">2.7.11.1</ecNumber>
    </recommendedName>
</protein>
<dbReference type="GO" id="GO:1990604">
    <property type="term" value="C:IRE1-TRAF2-ASK1 complex"/>
    <property type="evidence" value="ECO:0007669"/>
    <property type="project" value="TreeGrafter"/>
</dbReference>
<name>A0A8X7WU75_POLSE</name>
<dbReference type="GO" id="GO:0010468">
    <property type="term" value="P:regulation of gene expression"/>
    <property type="evidence" value="ECO:0007669"/>
    <property type="project" value="UniProtKB-ARBA"/>
</dbReference>
<keyword evidence="14 20" id="KW-1133">Transmembrane helix</keyword>
<evidence type="ECO:0000256" key="18">
    <source>
        <dbReference type="ARBA" id="ARBA00048679"/>
    </source>
</evidence>
<evidence type="ECO:0000256" key="12">
    <source>
        <dbReference type="ARBA" id="ARBA00022824"/>
    </source>
</evidence>
<dbReference type="FunFam" id="3.30.200.20:FF:000077">
    <property type="entry name" value="Putative Serine/threonine-protein kinase/endoribonuclease IRE1"/>
    <property type="match status" value="1"/>
</dbReference>